<feature type="compositionally biased region" description="Basic residues" evidence="1">
    <location>
        <begin position="109"/>
        <end position="122"/>
    </location>
</feature>
<accession>A0A7U2I8T9</accession>
<evidence type="ECO:0000313" key="3">
    <source>
        <dbReference type="Proteomes" id="UP000663193"/>
    </source>
</evidence>
<feature type="region of interest" description="Disordered" evidence="1">
    <location>
        <begin position="1"/>
        <end position="154"/>
    </location>
</feature>
<gene>
    <name evidence="2" type="ORF">JI435_112540</name>
</gene>
<dbReference type="AlphaFoldDB" id="A0A7U2I8T9"/>
<reference evidence="3" key="1">
    <citation type="journal article" date="2021" name="BMC Genomics">
        <title>Chromosome-level genome assembly and manually-curated proteome of model necrotroph Parastagonospora nodorum Sn15 reveals a genome-wide trove of candidate effector homologs, and redundancy of virulence-related functions within an accessory chromosome.</title>
        <authorList>
            <person name="Bertazzoni S."/>
            <person name="Jones D.A.B."/>
            <person name="Phan H.T."/>
            <person name="Tan K.-C."/>
            <person name="Hane J.K."/>
        </authorList>
    </citation>
    <scope>NUCLEOTIDE SEQUENCE [LARGE SCALE GENOMIC DNA]</scope>
    <source>
        <strain evidence="3">SN15 / ATCC MYA-4574 / FGSC 10173)</strain>
    </source>
</reference>
<keyword evidence="3" id="KW-1185">Reference proteome</keyword>
<protein>
    <submittedName>
        <fullName evidence="2">Uncharacterized protein</fullName>
    </submittedName>
</protein>
<dbReference type="EMBL" id="CP069040">
    <property type="protein sequence ID" value="QRD05359.1"/>
    <property type="molecule type" value="Genomic_DNA"/>
</dbReference>
<evidence type="ECO:0000256" key="1">
    <source>
        <dbReference type="SAM" id="MobiDB-lite"/>
    </source>
</evidence>
<organism evidence="2 3">
    <name type="scientific">Phaeosphaeria nodorum (strain SN15 / ATCC MYA-4574 / FGSC 10173)</name>
    <name type="common">Glume blotch fungus</name>
    <name type="synonym">Parastagonospora nodorum</name>
    <dbReference type="NCBI Taxonomy" id="321614"/>
    <lineage>
        <taxon>Eukaryota</taxon>
        <taxon>Fungi</taxon>
        <taxon>Dikarya</taxon>
        <taxon>Ascomycota</taxon>
        <taxon>Pezizomycotina</taxon>
        <taxon>Dothideomycetes</taxon>
        <taxon>Pleosporomycetidae</taxon>
        <taxon>Pleosporales</taxon>
        <taxon>Pleosporineae</taxon>
        <taxon>Phaeosphaeriaceae</taxon>
        <taxon>Parastagonospora</taxon>
    </lineage>
</organism>
<name>A0A7U2I8T9_PHANO</name>
<feature type="compositionally biased region" description="Basic and acidic residues" evidence="1">
    <location>
        <begin position="71"/>
        <end position="80"/>
    </location>
</feature>
<dbReference type="VEuPathDB" id="FungiDB:JI435_112540"/>
<feature type="compositionally biased region" description="Basic residues" evidence="1">
    <location>
        <begin position="144"/>
        <end position="154"/>
    </location>
</feature>
<dbReference type="Proteomes" id="UP000663193">
    <property type="component" value="Chromosome 18"/>
</dbReference>
<evidence type="ECO:0000313" key="2">
    <source>
        <dbReference type="EMBL" id="QRD05359.1"/>
    </source>
</evidence>
<feature type="compositionally biased region" description="Basic and acidic residues" evidence="1">
    <location>
        <begin position="1"/>
        <end position="40"/>
    </location>
</feature>
<sequence length="288" mass="33211">MAGSRRAQDIDQWRPEEPSLRDTQRDGPRERLRDGIDDPRPSSPARAARDSSRRRTNDTDTRPSTKNPRGRSRERSPSRDRTRRRSREASRDERHRTSRRTPSREKAAHSHRQHHHHHHHHRDTTPPPKRQRTRSPSPKDSFKRSKRHRSRSLKGRVLLRNALTVSGRHVVLHHLQIPIYPFLHPVAARRRPIRITGQFHIGLASGLFHQKDGRDVTSPCGGHHPEGIAIDEALRRDDREKDRTCPTLLDQRKEVAAVPLAPQGLALQPSGVLHSQLDVALHFTRDEA</sequence>
<proteinExistence type="predicted"/>
<feature type="compositionally biased region" description="Basic and acidic residues" evidence="1">
    <location>
        <begin position="47"/>
        <end position="63"/>
    </location>
</feature>